<keyword evidence="5" id="KW-0325">Glycoprotein</keyword>
<evidence type="ECO:0000256" key="5">
    <source>
        <dbReference type="ARBA" id="ARBA00023180"/>
    </source>
</evidence>
<dbReference type="GO" id="GO:0000139">
    <property type="term" value="C:Golgi membrane"/>
    <property type="evidence" value="ECO:0007669"/>
    <property type="project" value="UniProtKB-SubCell"/>
</dbReference>
<sequence length="608" mass="68506">MANKMKLVGNFNPESKKFILGVLVIGCFLVSATFMVLSQARAIPLPILGLKPSVHVAPRTPKAIDTTTHSQQLGEVSGQDNETEKSKLEMERKIETQEKIIESDDLKAHQDEMDVEHRLIMALDDPTVDSVQKETLSAADKLDSDINMQMRSTRSDESNSHGANLDVTGSKIETRDGSTTCDDPNSGQCEKNGEARPQKNSNPANVDPTKEENKRSSKQFGVGGQNMNKEKKPLCDFSHYRVDQCELHGDIRIHRNPSSVISVESTERSESWQVRPYPRKGDNAALGNVAEVMVKSSKEGPGCGITHNVPAIVFSVGGYTGNLFHDFTDVMLPIFLTANQFNGEVQFVITETKSWWMRKYLPVFQKLSRYEIIDFDIDDRVHCFKHVIVGLRAQIEFSIDPSQDPNGYSMADFGRFMRSVYSLERDTMTRIEEYPHRKPKLLIISRQRSRRITNVNETVQMAEELGYEVVVDDPNVGSDIARFAKIINSCDVVMGVHGAGLTNMVFLPVNATIIQIVPWGGLEGIAMFDFGNGAKAMKLNYVQYSISAEESTLTEIYPRDHPVFRDPISLHQRGWDLVRDTFMSQQNVKLDMNRLRNVLWKALEHMMQ</sequence>
<gene>
    <name evidence="8" type="ORF">COCNU_02G005570</name>
</gene>
<reference evidence="8" key="2">
    <citation type="submission" date="2019-07" db="EMBL/GenBank/DDBJ databases">
        <authorList>
            <person name="Yang Y."/>
            <person name="Bocs S."/>
            <person name="Baudouin L."/>
        </authorList>
    </citation>
    <scope>NUCLEOTIDE SEQUENCE</scope>
    <source>
        <tissue evidence="8">Spear leaf of Hainan Tall coconut</tissue>
    </source>
</reference>
<evidence type="ECO:0000256" key="1">
    <source>
        <dbReference type="ARBA" id="ARBA00004323"/>
    </source>
</evidence>
<evidence type="ECO:0000256" key="4">
    <source>
        <dbReference type="ARBA" id="ARBA00022679"/>
    </source>
</evidence>
<comment type="caution">
    <text evidence="8">The sequence shown here is derived from an EMBL/GenBank/DDBJ whole genome shotgun (WGS) entry which is preliminary data.</text>
</comment>
<dbReference type="AlphaFoldDB" id="A0A8K0MWX1"/>
<keyword evidence="9" id="KW-1185">Reference proteome</keyword>
<dbReference type="Proteomes" id="UP000797356">
    <property type="component" value="Chromosome 2"/>
</dbReference>
<dbReference type="OrthoDB" id="529273at2759"/>
<dbReference type="InterPro" id="IPR007657">
    <property type="entry name" value="Glycosyltransferase_61"/>
</dbReference>
<dbReference type="PANTHER" id="PTHR20961:SF97">
    <property type="entry name" value="ALPHA-1,3-ARABINOSYLTRANSFERASE XAT3"/>
    <property type="match status" value="1"/>
</dbReference>
<protein>
    <submittedName>
        <fullName evidence="8">Alpha-1,3-arabinosyltransferase XAT3-like</fullName>
    </submittedName>
</protein>
<proteinExistence type="predicted"/>
<reference evidence="8" key="1">
    <citation type="journal article" date="2017" name="Gigascience">
        <title>The genome draft of coconut (Cocos nucifera).</title>
        <authorList>
            <person name="Xiao Y."/>
            <person name="Xu P."/>
            <person name="Fan H."/>
            <person name="Baudouin L."/>
            <person name="Xia W."/>
            <person name="Bocs S."/>
            <person name="Xu J."/>
            <person name="Li Q."/>
            <person name="Guo A."/>
            <person name="Zhou L."/>
            <person name="Li J."/>
            <person name="Wu Y."/>
            <person name="Ma Z."/>
            <person name="Armero A."/>
            <person name="Issali A.E."/>
            <person name="Liu N."/>
            <person name="Peng M."/>
            <person name="Yang Y."/>
        </authorList>
    </citation>
    <scope>NUCLEOTIDE SEQUENCE</scope>
    <source>
        <tissue evidence="8">Spear leaf of Hainan Tall coconut</tissue>
    </source>
</reference>
<evidence type="ECO:0000256" key="6">
    <source>
        <dbReference type="SAM" id="MobiDB-lite"/>
    </source>
</evidence>
<feature type="region of interest" description="Disordered" evidence="6">
    <location>
        <begin position="139"/>
        <end position="228"/>
    </location>
</feature>
<evidence type="ECO:0000259" key="7">
    <source>
        <dbReference type="Pfam" id="PF04577"/>
    </source>
</evidence>
<dbReference type="Pfam" id="PF04577">
    <property type="entry name" value="Glyco_transf_61"/>
    <property type="match status" value="1"/>
</dbReference>
<dbReference type="InterPro" id="IPR049625">
    <property type="entry name" value="Glyco_transf_61_cat"/>
</dbReference>
<keyword evidence="4" id="KW-0808">Transferase</keyword>
<comment type="pathway">
    <text evidence="2">Glycan metabolism.</text>
</comment>
<feature type="region of interest" description="Disordered" evidence="6">
    <location>
        <begin position="65"/>
        <end position="87"/>
    </location>
</feature>
<comment type="subcellular location">
    <subcellularLocation>
        <location evidence="1">Golgi apparatus membrane</location>
        <topology evidence="1">Single-pass type II membrane protein</topology>
    </subcellularLocation>
</comment>
<feature type="compositionally biased region" description="Polar residues" evidence="6">
    <location>
        <begin position="177"/>
        <end position="189"/>
    </location>
</feature>
<dbReference type="PANTHER" id="PTHR20961">
    <property type="entry name" value="GLYCOSYLTRANSFERASE"/>
    <property type="match status" value="1"/>
</dbReference>
<dbReference type="GO" id="GO:0016763">
    <property type="term" value="F:pentosyltransferase activity"/>
    <property type="evidence" value="ECO:0007669"/>
    <property type="project" value="UniProtKB-ARBA"/>
</dbReference>
<feature type="domain" description="Glycosyltransferase 61 catalytic" evidence="7">
    <location>
        <begin position="428"/>
        <end position="514"/>
    </location>
</feature>
<evidence type="ECO:0000256" key="3">
    <source>
        <dbReference type="ARBA" id="ARBA00022676"/>
    </source>
</evidence>
<feature type="compositionally biased region" description="Polar residues" evidence="6">
    <location>
        <begin position="65"/>
        <end position="80"/>
    </location>
</feature>
<keyword evidence="3" id="KW-0328">Glycosyltransferase</keyword>
<name>A0A8K0MWX1_COCNU</name>
<evidence type="ECO:0000313" key="9">
    <source>
        <dbReference type="Proteomes" id="UP000797356"/>
    </source>
</evidence>
<dbReference type="EMBL" id="CM017873">
    <property type="protein sequence ID" value="KAG1330589.1"/>
    <property type="molecule type" value="Genomic_DNA"/>
</dbReference>
<organism evidence="8 9">
    <name type="scientific">Cocos nucifera</name>
    <name type="common">Coconut palm</name>
    <dbReference type="NCBI Taxonomy" id="13894"/>
    <lineage>
        <taxon>Eukaryota</taxon>
        <taxon>Viridiplantae</taxon>
        <taxon>Streptophyta</taxon>
        <taxon>Embryophyta</taxon>
        <taxon>Tracheophyta</taxon>
        <taxon>Spermatophyta</taxon>
        <taxon>Magnoliopsida</taxon>
        <taxon>Liliopsida</taxon>
        <taxon>Arecaceae</taxon>
        <taxon>Arecoideae</taxon>
        <taxon>Cocoseae</taxon>
        <taxon>Attaleinae</taxon>
        <taxon>Cocos</taxon>
    </lineage>
</organism>
<accession>A0A8K0MWX1</accession>
<evidence type="ECO:0000256" key="2">
    <source>
        <dbReference type="ARBA" id="ARBA00004881"/>
    </source>
</evidence>
<evidence type="ECO:0000313" key="8">
    <source>
        <dbReference type="EMBL" id="KAG1330589.1"/>
    </source>
</evidence>